<feature type="transmembrane region" description="Helical" evidence="10">
    <location>
        <begin position="368"/>
        <end position="390"/>
    </location>
</feature>
<dbReference type="Gene3D" id="1.10.3080.10">
    <property type="entry name" value="Clc chloride channel"/>
    <property type="match status" value="1"/>
</dbReference>
<organism evidence="11 12">
    <name type="scientific">Peredibacter starrii</name>
    <dbReference type="NCBI Taxonomy" id="28202"/>
    <lineage>
        <taxon>Bacteria</taxon>
        <taxon>Pseudomonadati</taxon>
        <taxon>Bdellovibrionota</taxon>
        <taxon>Bacteriovoracia</taxon>
        <taxon>Bacteriovoracales</taxon>
        <taxon>Bacteriovoracaceae</taxon>
        <taxon>Peredibacter</taxon>
    </lineage>
</organism>
<evidence type="ECO:0000256" key="5">
    <source>
        <dbReference type="ARBA" id="ARBA00023065"/>
    </source>
</evidence>
<dbReference type="GO" id="GO:0034707">
    <property type="term" value="C:chloride channel complex"/>
    <property type="evidence" value="ECO:0007669"/>
    <property type="project" value="UniProtKB-KW"/>
</dbReference>
<dbReference type="AlphaFoldDB" id="A0AAX4HN42"/>
<dbReference type="RefSeq" id="WP_321392882.1">
    <property type="nucleotide sequence ID" value="NZ_CP139487.1"/>
</dbReference>
<feature type="transmembrane region" description="Helical" evidence="10">
    <location>
        <begin position="194"/>
        <end position="212"/>
    </location>
</feature>
<evidence type="ECO:0000256" key="2">
    <source>
        <dbReference type="ARBA" id="ARBA00022448"/>
    </source>
</evidence>
<evidence type="ECO:0000256" key="4">
    <source>
        <dbReference type="ARBA" id="ARBA00022989"/>
    </source>
</evidence>
<keyword evidence="5" id="KW-0406">Ion transport</keyword>
<dbReference type="PANTHER" id="PTHR43427">
    <property type="entry name" value="CHLORIDE CHANNEL PROTEIN CLC-E"/>
    <property type="match status" value="1"/>
</dbReference>
<evidence type="ECO:0000256" key="10">
    <source>
        <dbReference type="SAM" id="Phobius"/>
    </source>
</evidence>
<feature type="transmembrane region" description="Helical" evidence="10">
    <location>
        <begin position="396"/>
        <end position="417"/>
    </location>
</feature>
<keyword evidence="9" id="KW-0407">Ion channel</keyword>
<proteinExistence type="predicted"/>
<dbReference type="Proteomes" id="UP001324634">
    <property type="component" value="Chromosome"/>
</dbReference>
<dbReference type="InterPro" id="IPR001807">
    <property type="entry name" value="ClC"/>
</dbReference>
<keyword evidence="12" id="KW-1185">Reference proteome</keyword>
<evidence type="ECO:0000256" key="1">
    <source>
        <dbReference type="ARBA" id="ARBA00004141"/>
    </source>
</evidence>
<dbReference type="SUPFAM" id="SSF81340">
    <property type="entry name" value="Clc chloride channel"/>
    <property type="match status" value="1"/>
</dbReference>
<evidence type="ECO:0000313" key="11">
    <source>
        <dbReference type="EMBL" id="WPU64314.1"/>
    </source>
</evidence>
<keyword evidence="4 10" id="KW-1133">Transmembrane helix</keyword>
<feature type="transmembrane region" description="Helical" evidence="10">
    <location>
        <begin position="305"/>
        <end position="323"/>
    </location>
</feature>
<feature type="transmembrane region" description="Helical" evidence="10">
    <location>
        <begin position="335"/>
        <end position="356"/>
    </location>
</feature>
<keyword evidence="7" id="KW-0869">Chloride channel</keyword>
<feature type="transmembrane region" description="Helical" evidence="10">
    <location>
        <begin position="268"/>
        <end position="285"/>
    </location>
</feature>
<dbReference type="PRINTS" id="PR00762">
    <property type="entry name" value="CLCHANNEL"/>
</dbReference>
<evidence type="ECO:0000256" key="6">
    <source>
        <dbReference type="ARBA" id="ARBA00023136"/>
    </source>
</evidence>
<dbReference type="GO" id="GO:0005254">
    <property type="term" value="F:chloride channel activity"/>
    <property type="evidence" value="ECO:0007669"/>
    <property type="project" value="UniProtKB-KW"/>
</dbReference>
<feature type="transmembrane region" description="Helical" evidence="10">
    <location>
        <begin position="233"/>
        <end position="256"/>
    </location>
</feature>
<keyword evidence="2" id="KW-0813">Transport</keyword>
<evidence type="ECO:0000256" key="9">
    <source>
        <dbReference type="ARBA" id="ARBA00023303"/>
    </source>
</evidence>
<dbReference type="CDD" id="cd00400">
    <property type="entry name" value="Voltage_gated_ClC"/>
    <property type="match status" value="1"/>
</dbReference>
<keyword evidence="8" id="KW-0868">Chloride</keyword>
<dbReference type="PANTHER" id="PTHR43427:SF6">
    <property type="entry name" value="CHLORIDE CHANNEL PROTEIN CLC-E"/>
    <property type="match status" value="1"/>
</dbReference>
<comment type="subcellular location">
    <subcellularLocation>
        <location evidence="1">Membrane</location>
        <topology evidence="1">Multi-pass membrane protein</topology>
    </subcellularLocation>
</comment>
<accession>A0AAX4HN42</accession>
<protein>
    <submittedName>
        <fullName evidence="11">Chloride channel protein</fullName>
    </submittedName>
</protein>
<evidence type="ECO:0000256" key="3">
    <source>
        <dbReference type="ARBA" id="ARBA00022692"/>
    </source>
</evidence>
<name>A0AAX4HN42_9BACT</name>
<gene>
    <name evidence="11" type="ORF">SOO65_16590</name>
</gene>
<evidence type="ECO:0000313" key="12">
    <source>
        <dbReference type="Proteomes" id="UP001324634"/>
    </source>
</evidence>
<feature type="transmembrane region" description="Helical" evidence="10">
    <location>
        <begin position="12"/>
        <end position="40"/>
    </location>
</feature>
<feature type="transmembrane region" description="Helical" evidence="10">
    <location>
        <begin position="60"/>
        <end position="80"/>
    </location>
</feature>
<evidence type="ECO:0000256" key="7">
    <source>
        <dbReference type="ARBA" id="ARBA00023173"/>
    </source>
</evidence>
<sequence>MYKQIEFDRKKLIILCSLAALIGALATVVAKVLLLAIAFFTNLFWFQSLSTHRVELGEHQFPLIYIFIPVIGGFIVGLMARYGSKAIRGHGIPEVMENILTKESKIPRRMTLLKPLSAAISIGSGGPFGAEGPIIATGSSLGSWIGRHFYFSEYERKILLAVGAAAGMTAIFGTPLAAVFICIELLLFEFSAKSFIPVLIAVSTAFAIRLASGHTHAEFPIGEFTEVVNGKNIFFYFMAGAVTGAVACVVSKLVFIIEDVFEKLPIHWMWWPMIGGLVVGIIGYIDPRSLGVGYVNITNALQGKLLLIPAITLFVFKFISWSISLGSGTSGGTLAPLLTFGSSLGVILSYVGHFIFPDAGIIPEVTALVCMSSMFSGATRAVLTSTIFALEVTGTHFGVAPLLLGNSAAYLISLFFLKETIMTEKIVRRGVHVPNEYFSVKKEAP</sequence>
<dbReference type="InterPro" id="IPR014743">
    <property type="entry name" value="Cl-channel_core"/>
</dbReference>
<keyword evidence="3 10" id="KW-0812">Transmembrane</keyword>
<feature type="transmembrane region" description="Helical" evidence="10">
    <location>
        <begin position="158"/>
        <end position="188"/>
    </location>
</feature>
<keyword evidence="6 10" id="KW-0472">Membrane</keyword>
<reference evidence="11 12" key="1">
    <citation type="submission" date="2023-11" db="EMBL/GenBank/DDBJ databases">
        <title>Peredibacter starrii A3.12.</title>
        <authorList>
            <person name="Mitchell R.J."/>
        </authorList>
    </citation>
    <scope>NUCLEOTIDE SEQUENCE [LARGE SCALE GENOMIC DNA]</scope>
    <source>
        <strain evidence="11 12">A3.12</strain>
    </source>
</reference>
<dbReference type="InterPro" id="IPR050368">
    <property type="entry name" value="ClC-type_chloride_channel"/>
</dbReference>
<evidence type="ECO:0000256" key="8">
    <source>
        <dbReference type="ARBA" id="ARBA00023214"/>
    </source>
</evidence>
<dbReference type="KEGG" id="psti:SOO65_16590"/>
<dbReference type="Pfam" id="PF00654">
    <property type="entry name" value="Voltage_CLC"/>
    <property type="match status" value="1"/>
</dbReference>
<dbReference type="EMBL" id="CP139487">
    <property type="protein sequence ID" value="WPU64314.1"/>
    <property type="molecule type" value="Genomic_DNA"/>
</dbReference>